<name>A0A7W6DN75_9RHOB</name>
<evidence type="ECO:0000256" key="2">
    <source>
        <dbReference type="SAM" id="SignalP"/>
    </source>
</evidence>
<organism evidence="3 4">
    <name type="scientific">Sagittula marina</name>
    <dbReference type="NCBI Taxonomy" id="943940"/>
    <lineage>
        <taxon>Bacteria</taxon>
        <taxon>Pseudomonadati</taxon>
        <taxon>Pseudomonadota</taxon>
        <taxon>Alphaproteobacteria</taxon>
        <taxon>Rhodobacterales</taxon>
        <taxon>Roseobacteraceae</taxon>
        <taxon>Sagittula</taxon>
    </lineage>
</organism>
<evidence type="ECO:0008006" key="5">
    <source>
        <dbReference type="Google" id="ProtNLM"/>
    </source>
</evidence>
<dbReference type="AlphaFoldDB" id="A0A7W6DN75"/>
<keyword evidence="2" id="KW-0732">Signal</keyword>
<feature type="signal peptide" evidence="2">
    <location>
        <begin position="1"/>
        <end position="23"/>
    </location>
</feature>
<dbReference type="PROSITE" id="PS51257">
    <property type="entry name" value="PROKAR_LIPOPROTEIN"/>
    <property type="match status" value="1"/>
</dbReference>
<evidence type="ECO:0000313" key="4">
    <source>
        <dbReference type="Proteomes" id="UP000541426"/>
    </source>
</evidence>
<feature type="chain" id="PRO_5031244282" description="Lipoprotein" evidence="2">
    <location>
        <begin position="24"/>
        <end position="253"/>
    </location>
</feature>
<sequence length="253" mass="23350">MNHLKVMTIAAAGVALMTLGACDGSSGSPGGLATAVGGGTTSGGGGTSSGGGTTSGGGGTSTGGGGGTTSGGTPTGTGSLAAFDAKALNYNLLVPTATGLTGTADYAGEISMLTQANAGNTAEAVVGDLNMTVNFDAGATNPVTATAGNFAGEVNGTATSIGGTLSTANAIAGDVNSVTATSTGAGTLTSATATLRGTLSDPTGSLSGDARMILSGNLKEAGGAKMGGGHQTTITPFGGGSTIATGGSLWADK</sequence>
<keyword evidence="4" id="KW-1185">Reference proteome</keyword>
<feature type="compositionally biased region" description="Gly residues" evidence="1">
    <location>
        <begin position="36"/>
        <end position="75"/>
    </location>
</feature>
<accession>A0A7W6DN75</accession>
<proteinExistence type="predicted"/>
<comment type="caution">
    <text evidence="3">The sequence shown here is derived from an EMBL/GenBank/DDBJ whole genome shotgun (WGS) entry which is preliminary data.</text>
</comment>
<dbReference type="EMBL" id="JACIEJ010000006">
    <property type="protein sequence ID" value="MBB3986241.1"/>
    <property type="molecule type" value="Genomic_DNA"/>
</dbReference>
<dbReference type="RefSeq" id="WP_183966476.1">
    <property type="nucleotide sequence ID" value="NZ_BAABBZ010000005.1"/>
</dbReference>
<dbReference type="Proteomes" id="UP000541426">
    <property type="component" value="Unassembled WGS sequence"/>
</dbReference>
<feature type="region of interest" description="Disordered" evidence="1">
    <location>
        <begin position="33"/>
        <end position="75"/>
    </location>
</feature>
<protein>
    <recommendedName>
        <fullName evidence="5">Lipoprotein</fullName>
    </recommendedName>
</protein>
<evidence type="ECO:0000313" key="3">
    <source>
        <dbReference type="EMBL" id="MBB3986241.1"/>
    </source>
</evidence>
<evidence type="ECO:0000256" key="1">
    <source>
        <dbReference type="SAM" id="MobiDB-lite"/>
    </source>
</evidence>
<reference evidence="3 4" key="1">
    <citation type="submission" date="2020-08" db="EMBL/GenBank/DDBJ databases">
        <title>Genomic Encyclopedia of Type Strains, Phase IV (KMG-IV): sequencing the most valuable type-strain genomes for metagenomic binning, comparative biology and taxonomic classification.</title>
        <authorList>
            <person name="Goeker M."/>
        </authorList>
    </citation>
    <scope>NUCLEOTIDE SEQUENCE [LARGE SCALE GENOMIC DNA]</scope>
    <source>
        <strain evidence="3 4">DSM 102235</strain>
    </source>
</reference>
<gene>
    <name evidence="3" type="ORF">GGQ68_002580</name>
</gene>